<keyword evidence="2" id="KW-0560">Oxidoreductase</keyword>
<keyword evidence="5" id="KW-1185">Reference proteome</keyword>
<dbReference type="SUPFAM" id="SSF51735">
    <property type="entry name" value="NAD(P)-binding Rossmann-fold domains"/>
    <property type="match status" value="1"/>
</dbReference>
<protein>
    <submittedName>
        <fullName evidence="4">SDR family NAD(P)-dependent oxidoreductase</fullName>
    </submittedName>
</protein>
<dbReference type="Pfam" id="PF00106">
    <property type="entry name" value="adh_short"/>
    <property type="match status" value="1"/>
</dbReference>
<dbReference type="CDD" id="cd05233">
    <property type="entry name" value="SDR_c"/>
    <property type="match status" value="1"/>
</dbReference>
<dbReference type="InterPro" id="IPR036291">
    <property type="entry name" value="NAD(P)-bd_dom_sf"/>
</dbReference>
<evidence type="ECO:0000256" key="2">
    <source>
        <dbReference type="ARBA" id="ARBA00023002"/>
    </source>
</evidence>
<dbReference type="EMBL" id="CP071794">
    <property type="protein sequence ID" value="QTD55107.1"/>
    <property type="molecule type" value="Genomic_DNA"/>
</dbReference>
<dbReference type="InterPro" id="IPR002347">
    <property type="entry name" value="SDR_fam"/>
</dbReference>
<dbReference type="Proteomes" id="UP000663923">
    <property type="component" value="Chromosome"/>
</dbReference>
<evidence type="ECO:0000256" key="1">
    <source>
        <dbReference type="ARBA" id="ARBA00006484"/>
    </source>
</evidence>
<reference evidence="4 5" key="1">
    <citation type="submission" date="2021-03" db="EMBL/GenBank/DDBJ databases">
        <title>Complete genome of Parasphingorhabdus_sp.JHSY0214.</title>
        <authorList>
            <person name="Yoo J.H."/>
            <person name="Bae J.W."/>
        </authorList>
    </citation>
    <scope>NUCLEOTIDE SEQUENCE [LARGE SCALE GENOMIC DNA]</scope>
    <source>
        <strain evidence="4 5">JHSY0214</strain>
    </source>
</reference>
<proteinExistence type="inferred from homology"/>
<evidence type="ECO:0000313" key="5">
    <source>
        <dbReference type="Proteomes" id="UP000663923"/>
    </source>
</evidence>
<dbReference type="InterPro" id="IPR020904">
    <property type="entry name" value="Sc_DH/Rdtase_CS"/>
</dbReference>
<evidence type="ECO:0000313" key="4">
    <source>
        <dbReference type="EMBL" id="QTD55107.1"/>
    </source>
</evidence>
<gene>
    <name evidence="4" type="ORF">J4G78_12850</name>
</gene>
<dbReference type="PRINTS" id="PR00081">
    <property type="entry name" value="GDHRDH"/>
</dbReference>
<comment type="similarity">
    <text evidence="1 3">Belongs to the short-chain dehydrogenases/reductases (SDR) family.</text>
</comment>
<dbReference type="PANTHER" id="PTHR43669">
    <property type="entry name" value="5-KETO-D-GLUCONATE 5-REDUCTASE"/>
    <property type="match status" value="1"/>
</dbReference>
<organism evidence="4 5">
    <name type="scientific">Parasphingorhabdus cellanae</name>
    <dbReference type="NCBI Taxonomy" id="2806553"/>
    <lineage>
        <taxon>Bacteria</taxon>
        <taxon>Pseudomonadati</taxon>
        <taxon>Pseudomonadota</taxon>
        <taxon>Alphaproteobacteria</taxon>
        <taxon>Sphingomonadales</taxon>
        <taxon>Sphingomonadaceae</taxon>
        <taxon>Parasphingorhabdus</taxon>
    </lineage>
</organism>
<dbReference type="RefSeq" id="WP_207986932.1">
    <property type="nucleotide sequence ID" value="NZ_CP071794.1"/>
</dbReference>
<evidence type="ECO:0000256" key="3">
    <source>
        <dbReference type="RuleBase" id="RU000363"/>
    </source>
</evidence>
<dbReference type="Gene3D" id="3.40.50.720">
    <property type="entry name" value="NAD(P)-binding Rossmann-like Domain"/>
    <property type="match status" value="1"/>
</dbReference>
<name>A0ABX7T4S4_9SPHN</name>
<accession>A0ABX7T4S4</accession>
<sequence length="256" mass="26732">MDIPFSLAGRTALIAGASSGLGAHFAELFAAAGANVVLGARRMDRTAEVVEKIVAAGGNALAVPLDVTDEASVVAAYDAAEAEFGVVDSIIANAGVSAAGRSTDVPLDRLQTLIGTNFTGVYVVAREGAKRLIANDSRAKENGRITIIGSITSRLTGEGDSAYAASKAGVTHLGRNLAREWVRQGVNVNTIHPGYIATEIQGDWYQTEGGQKQIAGFHRRRLQDMASLDAMMLYFSSDASQSVTGSDMVVDDGQSL</sequence>
<dbReference type="PROSITE" id="PS00061">
    <property type="entry name" value="ADH_SHORT"/>
    <property type="match status" value="1"/>
</dbReference>
<dbReference type="PANTHER" id="PTHR43669:SF3">
    <property type="entry name" value="ALCOHOL DEHYDROGENASE, PUTATIVE (AFU_ORTHOLOGUE AFUA_3G03445)-RELATED"/>
    <property type="match status" value="1"/>
</dbReference>
<dbReference type="PRINTS" id="PR00080">
    <property type="entry name" value="SDRFAMILY"/>
</dbReference>